<dbReference type="RefSeq" id="WP_113807566.1">
    <property type="nucleotide sequence ID" value="NZ_QOCW01000025.1"/>
</dbReference>
<keyword evidence="1" id="KW-0175">Coiled coil</keyword>
<dbReference type="AlphaFoldDB" id="A0A366XVX4"/>
<evidence type="ECO:0000313" key="2">
    <source>
        <dbReference type="EMBL" id="RBW68091.1"/>
    </source>
</evidence>
<comment type="caution">
    <text evidence="2">The sequence shown here is derived from an EMBL/GenBank/DDBJ whole genome shotgun (WGS) entry which is preliminary data.</text>
</comment>
<sequence length="189" mass="21871">MAVKTTTAKIESKDNGVLHSVDAMWDSWKNGLSMVYASQTELENQTLQLLERQQEAWAKANGNIDKMEEEMKKSITEIRENVNQNIQNVSGKEAGKSFEEFNNRVDEISSRMQHLLSIPNQENLTVLNQFQDQVYSTLKQVIEQQQKTREETKTALEDFFSQAKSAQKELIEKFEENTKNTIKLFSFNQ</sequence>
<feature type="coiled-coil region" evidence="1">
    <location>
        <begin position="50"/>
        <end position="84"/>
    </location>
</feature>
<gene>
    <name evidence="2" type="primary">phaP</name>
    <name evidence="2" type="ORF">DS031_18620</name>
</gene>
<dbReference type="Pfam" id="PF09602">
    <property type="entry name" value="PhaP_Bmeg"/>
    <property type="match status" value="1"/>
</dbReference>
<dbReference type="NCBIfam" id="TIGR02131">
    <property type="entry name" value="phaP_Bmeg"/>
    <property type="match status" value="1"/>
</dbReference>
<reference evidence="2 3" key="1">
    <citation type="submission" date="2018-07" db="EMBL/GenBank/DDBJ databases">
        <title>Lottiidibacillus patelloidae gen. nov., sp. nov., isolated from the intestinal tract of a marine limpet and the reclassification of B. taeanensis BH030017T, B. algicola KMM 3737T and B. hwajinpoensis SW-72T as genus Lottiidibacillus.</title>
        <authorList>
            <person name="Liu R."/>
            <person name="Huang Z."/>
        </authorList>
    </citation>
    <scope>NUCLEOTIDE SEQUENCE [LARGE SCALE GENOMIC DNA]</scope>
    <source>
        <strain evidence="2 3">BH030017</strain>
    </source>
</reference>
<evidence type="ECO:0000313" key="3">
    <source>
        <dbReference type="Proteomes" id="UP000253314"/>
    </source>
</evidence>
<organism evidence="2 3">
    <name type="scientific">Bacillus taeanensis</name>
    <dbReference type="NCBI Taxonomy" id="273032"/>
    <lineage>
        <taxon>Bacteria</taxon>
        <taxon>Bacillati</taxon>
        <taxon>Bacillota</taxon>
        <taxon>Bacilli</taxon>
        <taxon>Bacillales</taxon>
        <taxon>Bacillaceae</taxon>
        <taxon>Bacillus</taxon>
    </lineage>
</organism>
<protein>
    <submittedName>
        <fullName evidence="2">Polyhydroxyalkanoic acid inclusion protein PhaP</fullName>
    </submittedName>
</protein>
<proteinExistence type="predicted"/>
<keyword evidence="3" id="KW-1185">Reference proteome</keyword>
<dbReference type="EMBL" id="QOCW01000025">
    <property type="protein sequence ID" value="RBW68091.1"/>
    <property type="molecule type" value="Genomic_DNA"/>
</dbReference>
<evidence type="ECO:0000256" key="1">
    <source>
        <dbReference type="SAM" id="Coils"/>
    </source>
</evidence>
<dbReference type="Proteomes" id="UP000253314">
    <property type="component" value="Unassembled WGS sequence"/>
</dbReference>
<name>A0A366XVX4_9BACI</name>
<dbReference type="OrthoDB" id="2847888at2"/>
<accession>A0A366XVX4</accession>
<dbReference type="InterPro" id="IPR011728">
    <property type="entry name" value="PhaP_Bmeg"/>
</dbReference>